<dbReference type="RefSeq" id="WP_195896427.1">
    <property type="nucleotide sequence ID" value="NZ_JADOGI010000046.1"/>
</dbReference>
<comment type="caution">
    <text evidence="1">The sequence shown here is derived from an EMBL/GenBank/DDBJ whole genome shotgun (WGS) entry which is preliminary data.</text>
</comment>
<accession>A0A931F1G9</accession>
<evidence type="ECO:0000313" key="1">
    <source>
        <dbReference type="EMBL" id="MBF8187463.1"/>
    </source>
</evidence>
<proteinExistence type="predicted"/>
<name>A0A931F1G9_9ACTN</name>
<dbReference type="Proteomes" id="UP000605361">
    <property type="component" value="Unassembled WGS sequence"/>
</dbReference>
<sequence length="189" mass="20697">MTTAVISTRNTAALDLTLRLPYGELAVALYASDMPTRRLPARDIALEQVAAWVARGVERLGGEVKVWWLDFQSRQLGIRLSEAGATTSQERTEYRALWPQPRREDSALSLAYVVCDLLRQAGHDRRFPSVQVELPMGGEVYSVKVPARDIEMAARLAESHQVVTAPSCGPLRRAAARSVRQLAGTGAAA</sequence>
<reference evidence="1" key="1">
    <citation type="submission" date="2020-11" db="EMBL/GenBank/DDBJ databases">
        <title>Whole-genome analyses of Nonomuraea sp. K274.</title>
        <authorList>
            <person name="Veyisoglu A."/>
        </authorList>
    </citation>
    <scope>NUCLEOTIDE SEQUENCE</scope>
    <source>
        <strain evidence="1">K274</strain>
    </source>
</reference>
<dbReference type="EMBL" id="JADOGI010000046">
    <property type="protein sequence ID" value="MBF8187463.1"/>
    <property type="molecule type" value="Genomic_DNA"/>
</dbReference>
<gene>
    <name evidence="1" type="ORF">ITP53_17320</name>
</gene>
<organism evidence="1 2">
    <name type="scientific">Nonomuraea cypriaca</name>
    <dbReference type="NCBI Taxonomy" id="1187855"/>
    <lineage>
        <taxon>Bacteria</taxon>
        <taxon>Bacillati</taxon>
        <taxon>Actinomycetota</taxon>
        <taxon>Actinomycetes</taxon>
        <taxon>Streptosporangiales</taxon>
        <taxon>Streptosporangiaceae</taxon>
        <taxon>Nonomuraea</taxon>
    </lineage>
</organism>
<dbReference type="AlphaFoldDB" id="A0A931F1G9"/>
<evidence type="ECO:0000313" key="2">
    <source>
        <dbReference type="Proteomes" id="UP000605361"/>
    </source>
</evidence>
<keyword evidence="2" id="KW-1185">Reference proteome</keyword>
<protein>
    <submittedName>
        <fullName evidence="1">Uncharacterized protein</fullName>
    </submittedName>
</protein>